<dbReference type="AlphaFoldDB" id="A0A7T9UFY3"/>
<evidence type="ECO:0000313" key="2">
    <source>
        <dbReference type="EMBL" id="QQT85124.1"/>
    </source>
</evidence>
<reference evidence="2 3" key="1">
    <citation type="submission" date="2021-01" db="EMBL/GenBank/DDBJ databases">
        <title>FDA dAtabase for Regulatory Grade micrObial Sequences (FDA-ARGOS): Supporting development and validation of Infectious Disease Dx tests.</title>
        <authorList>
            <person name="Sproer C."/>
            <person name="Gronow S."/>
            <person name="Severitt S."/>
            <person name="Schroder I."/>
            <person name="Tallon L."/>
            <person name="Sadzewicz L."/>
            <person name="Zhao X."/>
            <person name="Boylan J."/>
            <person name="Ott S."/>
            <person name="Bowen H."/>
            <person name="Vavikolanu K."/>
            <person name="Mehta A."/>
            <person name="Aluvathingal J."/>
            <person name="Nadendla S."/>
            <person name="Lowell S."/>
            <person name="Myers T."/>
            <person name="Yan Y."/>
            <person name="Sichtig H."/>
        </authorList>
    </citation>
    <scope>NUCLEOTIDE SEQUENCE [LARGE SCALE GENOMIC DNA]</scope>
    <source>
        <strain evidence="2 3">FDAARGOS_1096</strain>
    </source>
</reference>
<dbReference type="EMBL" id="CP068176">
    <property type="protein sequence ID" value="QQT85124.1"/>
    <property type="molecule type" value="Genomic_DNA"/>
</dbReference>
<evidence type="ECO:0008006" key="4">
    <source>
        <dbReference type="Google" id="ProtNLM"/>
    </source>
</evidence>
<sequence>MSKIQKIIIAIASLVIILIPLSYSLQFAYSLELPLSNKQEVWGQMGDFIGGTINPILSFFTILLLIQSLNYQYNANESLKKQLKNSEKIENLRTFENLFFNLVTSQSNLFDKFNIYVSDTQNQTKLLVRAEAVLRIEESIEYLIDKKISIECVANFYEEIDQQYGIFDILRAFYIIVKLVTEKLNDESGFTVDDRQFYYERLINLTNFSHLRLICTAMQFEKASIVEYLKNNHEFLEICKKLDLNFTPYEFR</sequence>
<evidence type="ECO:0000313" key="3">
    <source>
        <dbReference type="Proteomes" id="UP000595320"/>
    </source>
</evidence>
<gene>
    <name evidence="2" type="ORF">I6I53_09160</name>
</gene>
<protein>
    <recommendedName>
        <fullName evidence="4">Phage abortive infection protein</fullName>
    </recommendedName>
</protein>
<accession>A0A7T9UFY3</accession>
<keyword evidence="1" id="KW-1133">Transmembrane helix</keyword>
<organism evidence="2 3">
    <name type="scientific">Acinetobacter ursingii</name>
    <dbReference type="NCBI Taxonomy" id="108980"/>
    <lineage>
        <taxon>Bacteria</taxon>
        <taxon>Pseudomonadati</taxon>
        <taxon>Pseudomonadota</taxon>
        <taxon>Gammaproteobacteria</taxon>
        <taxon>Moraxellales</taxon>
        <taxon>Moraxellaceae</taxon>
        <taxon>Acinetobacter</taxon>
    </lineage>
</organism>
<keyword evidence="1" id="KW-0472">Membrane</keyword>
<name>A0A7T9UFY3_9GAMM</name>
<dbReference type="GeneID" id="66213169"/>
<feature type="transmembrane region" description="Helical" evidence="1">
    <location>
        <begin position="48"/>
        <end position="66"/>
    </location>
</feature>
<dbReference type="Proteomes" id="UP000595320">
    <property type="component" value="Chromosome"/>
</dbReference>
<keyword evidence="1" id="KW-0812">Transmembrane</keyword>
<dbReference type="RefSeq" id="WP_004998987.1">
    <property type="nucleotide sequence ID" value="NZ_CABMHP010000024.1"/>
</dbReference>
<proteinExistence type="predicted"/>
<evidence type="ECO:0000256" key="1">
    <source>
        <dbReference type="SAM" id="Phobius"/>
    </source>
</evidence>